<dbReference type="Gene3D" id="1.20.1270.50">
    <property type="entry name" value="Glycoside hydrolase family 38, central domain"/>
    <property type="match status" value="1"/>
</dbReference>
<dbReference type="SMART" id="SM00872">
    <property type="entry name" value="Alpha-mann_mid"/>
    <property type="match status" value="1"/>
</dbReference>
<dbReference type="PANTHER" id="PTHR46017">
    <property type="entry name" value="ALPHA-MANNOSIDASE 2C1"/>
    <property type="match status" value="1"/>
</dbReference>
<organism evidence="6 7">
    <name type="scientific">Clostridium neuense</name>
    <dbReference type="NCBI Taxonomy" id="1728934"/>
    <lineage>
        <taxon>Bacteria</taxon>
        <taxon>Bacillati</taxon>
        <taxon>Bacillota</taxon>
        <taxon>Clostridia</taxon>
        <taxon>Eubacteriales</taxon>
        <taxon>Clostridiaceae</taxon>
        <taxon>Clostridium</taxon>
    </lineage>
</organism>
<dbReference type="Pfam" id="PF22907">
    <property type="entry name" value="Ams1-like_1st"/>
    <property type="match status" value="1"/>
</dbReference>
<accession>A0ABW8TBZ3</accession>
<dbReference type="EMBL" id="JBJIAA010000002">
    <property type="protein sequence ID" value="MFL0249465.1"/>
    <property type="molecule type" value="Genomic_DNA"/>
</dbReference>
<dbReference type="InterPro" id="IPR011682">
    <property type="entry name" value="Glyco_hydro_38_C"/>
</dbReference>
<dbReference type="RefSeq" id="WP_406786131.1">
    <property type="nucleotide sequence ID" value="NZ_JBJIAA010000002.1"/>
</dbReference>
<name>A0ABW8TBZ3_9CLOT</name>
<dbReference type="InterPro" id="IPR015341">
    <property type="entry name" value="Glyco_hydro_38_cen"/>
</dbReference>
<dbReference type="InterPro" id="IPR011330">
    <property type="entry name" value="Glyco_hydro/deAcase_b/a-brl"/>
</dbReference>
<evidence type="ECO:0000256" key="1">
    <source>
        <dbReference type="ARBA" id="ARBA00009792"/>
    </source>
</evidence>
<dbReference type="Gene3D" id="2.60.40.2220">
    <property type="match status" value="1"/>
</dbReference>
<proteinExistence type="inferred from homology"/>
<reference evidence="6 7" key="1">
    <citation type="submission" date="2024-11" db="EMBL/GenBank/DDBJ databases">
        <authorList>
            <person name="Heng Y.C."/>
            <person name="Lim A.C.H."/>
            <person name="Lee J.K.Y."/>
            <person name="Kittelmann S."/>
        </authorList>
    </citation>
    <scope>NUCLEOTIDE SEQUENCE [LARGE SCALE GENOMIC DNA]</scope>
    <source>
        <strain evidence="6 7">WILCCON 0114</strain>
    </source>
</reference>
<dbReference type="Pfam" id="PF09261">
    <property type="entry name" value="Alpha-mann_mid"/>
    <property type="match status" value="1"/>
</dbReference>
<dbReference type="SUPFAM" id="SSF88713">
    <property type="entry name" value="Glycoside hydrolase/deacetylase"/>
    <property type="match status" value="1"/>
</dbReference>
<dbReference type="Pfam" id="PF17677">
    <property type="entry name" value="Glyco_hydro38C2"/>
    <property type="match status" value="1"/>
</dbReference>
<dbReference type="Pfam" id="PF07748">
    <property type="entry name" value="Glyco_hydro_38C"/>
    <property type="match status" value="1"/>
</dbReference>
<keyword evidence="2" id="KW-0479">Metal-binding</keyword>
<dbReference type="Gene3D" id="2.70.98.30">
    <property type="entry name" value="Golgi alpha-mannosidase II, domain 4"/>
    <property type="match status" value="1"/>
</dbReference>
<dbReference type="Gene3D" id="3.20.110.10">
    <property type="entry name" value="Glycoside hydrolase 38, N terminal domain"/>
    <property type="match status" value="1"/>
</dbReference>
<dbReference type="InterPro" id="IPR054723">
    <property type="entry name" value="Ams1-like_N"/>
</dbReference>
<comment type="similarity">
    <text evidence="1">Belongs to the glycosyl hydrolase 38 family.</text>
</comment>
<dbReference type="Proteomes" id="UP001623592">
    <property type="component" value="Unassembled WGS sequence"/>
</dbReference>
<dbReference type="InterPro" id="IPR027291">
    <property type="entry name" value="Glyco_hydro_38_N_sf"/>
</dbReference>
<dbReference type="InterPro" id="IPR041147">
    <property type="entry name" value="GH38_C"/>
</dbReference>
<dbReference type="Pfam" id="PF01074">
    <property type="entry name" value="Glyco_hydro_38N"/>
    <property type="match status" value="1"/>
</dbReference>
<dbReference type="InterPro" id="IPR028995">
    <property type="entry name" value="Glyco_hydro_57/38_cen_sf"/>
</dbReference>
<evidence type="ECO:0000256" key="4">
    <source>
        <dbReference type="ARBA" id="ARBA00023295"/>
    </source>
</evidence>
<dbReference type="SUPFAM" id="SSF74650">
    <property type="entry name" value="Galactose mutarotase-like"/>
    <property type="match status" value="1"/>
</dbReference>
<dbReference type="InterPro" id="IPR037094">
    <property type="entry name" value="Glyco_hydro_38_cen_sf"/>
</dbReference>
<sequence length="1044" mass="120833">MKYILERVQKICDELKKYVYSQGIPITNYKIHDGNFLGMEEIDKVKEGWNDFKTGDLWGGRDKHSWFKTKVEVPKEFDGKTIALNFYTFEEGWDAVNPQFIIYINGKQVQALDINHREVMLSHEAKAGEIYEVDLHAYGGMLKDKKATLNGELAVIDIETRELYFNLQVPAWVCKSLDPQDKRRIDMLCVLNAAVNILDFRKIFSKDYYDSINASNEYLKSEFYEKLCGKEDVIATCTGHTHIDVAWQWTVAQTREKAGRSFSTVLKLMEEYPEYIFMSSQPQLYKFVKEDYPEIYSKIKEKVKEGKWEPEGAMWLEADCNVTSGESLVRQILFGKRFFKREFEAESEVLWLPDVFGYSAALPQILKKSDVNYFMTTKISWNQFNKMPYDTFMWKGIDGTEILTHFITTKDISGPLSEHFTTYNGNIHPEAIIGAWDRYQEKDINNNVLVCFGYGDGGGGATYEMLEAARRLNKGIPGCPKVEMGTSKDYFKRVENKVKDNKRLPKWVGELYLEYHRGTYTSMARNKRDNRLSENIYLAAEKLSSIAAILNKDYPFEALNKGWEKILLNQFHDILPGSSIEEVYEVTKEEYKEIISSGKNVLKASAKFITSNIELNQKSVVVFNSLSFTRSDICKFEVPPYIKNPALIDENGQEIICQRISQNEAIFFAEDIPSSGYRTYAVVEASKADILPKMIINAKLAENKFFKVIFNENGEIEALYDKANERELIKQGLLGNELQAFEDKPMNFDNWDIDIYYSEKMWKIDDVISIDIVENGPVRAALEIKKKFVDSIIVQKIYIYRELARIDFNNYVDWKQSQVLLKAAFPIDINASKATYEIQYGNVERPTHENTSWDMAKFEVCGHKWADLSEGGFGVSLLNDSKYGYDIKDGLMRLTLIKSGIDPNPNADKEEHFFTYSIYPHSGNWREGSTVQMAYMLNNPLYTVLEEEHNGILPKELSFVKINKENVIIEVIKKAEDDCDIIVRLYECHNKRSSVTLEFFRNIKSAYECNLMERYLDDVNFGDNRINFTVKPYEIKTFKIKLDS</sequence>
<evidence type="ECO:0000256" key="2">
    <source>
        <dbReference type="ARBA" id="ARBA00022723"/>
    </source>
</evidence>
<evidence type="ECO:0000259" key="5">
    <source>
        <dbReference type="SMART" id="SM00872"/>
    </source>
</evidence>
<dbReference type="PANTHER" id="PTHR46017:SF1">
    <property type="entry name" value="ALPHA-MANNOSIDASE 2C1"/>
    <property type="match status" value="1"/>
</dbReference>
<keyword evidence="4" id="KW-0326">Glycosidase</keyword>
<evidence type="ECO:0000256" key="3">
    <source>
        <dbReference type="ARBA" id="ARBA00022801"/>
    </source>
</evidence>
<dbReference type="SUPFAM" id="SSF88688">
    <property type="entry name" value="Families 57/38 glycoside transferase middle domain"/>
    <property type="match status" value="1"/>
</dbReference>
<keyword evidence="3" id="KW-0378">Hydrolase</keyword>
<dbReference type="CDD" id="cd10789">
    <property type="entry name" value="GH38N_AMII_ER_cytosolic"/>
    <property type="match status" value="1"/>
</dbReference>
<gene>
    <name evidence="6" type="ORF">ACJDT4_03450</name>
</gene>
<dbReference type="InterPro" id="IPR000602">
    <property type="entry name" value="Glyco_hydro_38_N"/>
</dbReference>
<dbReference type="InterPro" id="IPR011013">
    <property type="entry name" value="Gal_mutarotase_sf_dom"/>
</dbReference>
<comment type="caution">
    <text evidence="6">The sequence shown here is derived from an EMBL/GenBank/DDBJ whole genome shotgun (WGS) entry which is preliminary data.</text>
</comment>
<protein>
    <submittedName>
        <fullName evidence="6">Alpha-mannosidase</fullName>
    </submittedName>
</protein>
<keyword evidence="7" id="KW-1185">Reference proteome</keyword>
<feature type="domain" description="Glycoside hydrolase family 38 central" evidence="5">
    <location>
        <begin position="514"/>
        <end position="591"/>
    </location>
</feature>
<evidence type="ECO:0000313" key="6">
    <source>
        <dbReference type="EMBL" id="MFL0249465.1"/>
    </source>
</evidence>
<evidence type="ECO:0000313" key="7">
    <source>
        <dbReference type="Proteomes" id="UP001623592"/>
    </source>
</evidence>